<dbReference type="AlphaFoldDB" id="A0AAV4T779"/>
<protein>
    <submittedName>
        <fullName evidence="1">Uncharacterized protein</fullName>
    </submittedName>
</protein>
<evidence type="ECO:0000313" key="1">
    <source>
        <dbReference type="EMBL" id="GIY40557.1"/>
    </source>
</evidence>
<accession>A0AAV4T779</accession>
<reference evidence="1 2" key="1">
    <citation type="submission" date="2021-06" db="EMBL/GenBank/DDBJ databases">
        <title>Caerostris darwini draft genome.</title>
        <authorList>
            <person name="Kono N."/>
            <person name="Arakawa K."/>
        </authorList>
    </citation>
    <scope>NUCLEOTIDE SEQUENCE [LARGE SCALE GENOMIC DNA]</scope>
</reference>
<organism evidence="1 2">
    <name type="scientific">Caerostris darwini</name>
    <dbReference type="NCBI Taxonomy" id="1538125"/>
    <lineage>
        <taxon>Eukaryota</taxon>
        <taxon>Metazoa</taxon>
        <taxon>Ecdysozoa</taxon>
        <taxon>Arthropoda</taxon>
        <taxon>Chelicerata</taxon>
        <taxon>Arachnida</taxon>
        <taxon>Araneae</taxon>
        <taxon>Araneomorphae</taxon>
        <taxon>Entelegynae</taxon>
        <taxon>Araneoidea</taxon>
        <taxon>Araneidae</taxon>
        <taxon>Caerostris</taxon>
    </lineage>
</organism>
<name>A0AAV4T779_9ARAC</name>
<keyword evidence="2" id="KW-1185">Reference proteome</keyword>
<proteinExistence type="predicted"/>
<comment type="caution">
    <text evidence="1">The sequence shown here is derived from an EMBL/GenBank/DDBJ whole genome shotgun (WGS) entry which is preliminary data.</text>
</comment>
<dbReference type="EMBL" id="BPLQ01008957">
    <property type="protein sequence ID" value="GIY40557.1"/>
    <property type="molecule type" value="Genomic_DNA"/>
</dbReference>
<dbReference type="Proteomes" id="UP001054837">
    <property type="component" value="Unassembled WGS sequence"/>
</dbReference>
<gene>
    <name evidence="1" type="ORF">CDAR_49561</name>
</gene>
<evidence type="ECO:0000313" key="2">
    <source>
        <dbReference type="Proteomes" id="UP001054837"/>
    </source>
</evidence>
<sequence length="86" mass="9762">MTLTYTHSRNSVERKATLKCIPGKSSQPFLITNETPTTCPLALKVTPRPGRQRSFTDVMNTDSLFTVTVLPCYRSARHGKRQETEY</sequence>